<reference evidence="2" key="1">
    <citation type="submission" date="2023-03" db="EMBL/GenBank/DDBJ databases">
        <authorList>
            <person name="Steffen K."/>
            <person name="Cardenas P."/>
        </authorList>
    </citation>
    <scope>NUCLEOTIDE SEQUENCE</scope>
</reference>
<feature type="region of interest" description="Disordered" evidence="1">
    <location>
        <begin position="145"/>
        <end position="167"/>
    </location>
</feature>
<accession>A0AA35SBU0</accession>
<dbReference type="Gene3D" id="1.25.40.20">
    <property type="entry name" value="Ankyrin repeat-containing domain"/>
    <property type="match status" value="1"/>
</dbReference>
<protein>
    <submittedName>
        <fullName evidence="2">Uncharacterized protein</fullName>
    </submittedName>
</protein>
<dbReference type="Proteomes" id="UP001174909">
    <property type="component" value="Unassembled WGS sequence"/>
</dbReference>
<comment type="caution">
    <text evidence="2">The sequence shown here is derived from an EMBL/GenBank/DDBJ whole genome shotgun (WGS) entry which is preliminary data.</text>
</comment>
<organism evidence="2 3">
    <name type="scientific">Geodia barretti</name>
    <name type="common">Barrett's horny sponge</name>
    <dbReference type="NCBI Taxonomy" id="519541"/>
    <lineage>
        <taxon>Eukaryota</taxon>
        <taxon>Metazoa</taxon>
        <taxon>Porifera</taxon>
        <taxon>Demospongiae</taxon>
        <taxon>Heteroscleromorpha</taxon>
        <taxon>Tetractinellida</taxon>
        <taxon>Astrophorina</taxon>
        <taxon>Geodiidae</taxon>
        <taxon>Geodia</taxon>
    </lineage>
</organism>
<keyword evidence="3" id="KW-1185">Reference proteome</keyword>
<gene>
    <name evidence="2" type="ORF">GBAR_LOCUS15522</name>
</gene>
<dbReference type="SUPFAM" id="SSF48403">
    <property type="entry name" value="Ankyrin repeat"/>
    <property type="match status" value="1"/>
</dbReference>
<dbReference type="EMBL" id="CASHTH010002259">
    <property type="protein sequence ID" value="CAI8027118.1"/>
    <property type="molecule type" value="Genomic_DNA"/>
</dbReference>
<sequence length="249" mass="27080">MAEGGRYLAVSESLAIPALTVTSTETASNGTDMKHDQVLRAPGYTLVGSPPPRLKYAATMARWSSWDTVGLCRDTSPGKHTVNDMERTASQDDVILPQKSLTISTSSLCKIRHSASTPNGLSGISHQTFPPLSPNLLKTSKLPFRRKSKQQSENPLHYPKNTSVTLSTTSPQTLLKHMEGIDVDLNAPNVDGDAPVHGIIRRKRRKRADLLMTLLVNGCSRVDVNQCSLSSGDTALHLAVMVGKVRMRK</sequence>
<evidence type="ECO:0000256" key="1">
    <source>
        <dbReference type="SAM" id="MobiDB-lite"/>
    </source>
</evidence>
<dbReference type="InterPro" id="IPR036770">
    <property type="entry name" value="Ankyrin_rpt-contain_sf"/>
</dbReference>
<name>A0AA35SBU0_GEOBA</name>
<evidence type="ECO:0000313" key="2">
    <source>
        <dbReference type="EMBL" id="CAI8027118.1"/>
    </source>
</evidence>
<evidence type="ECO:0000313" key="3">
    <source>
        <dbReference type="Proteomes" id="UP001174909"/>
    </source>
</evidence>
<proteinExistence type="predicted"/>
<dbReference type="AlphaFoldDB" id="A0AA35SBU0"/>